<keyword evidence="1" id="KW-0175">Coiled coil</keyword>
<feature type="domain" description="DUF8196" evidence="2">
    <location>
        <begin position="137"/>
        <end position="243"/>
    </location>
</feature>
<evidence type="ECO:0000259" key="2">
    <source>
        <dbReference type="Pfam" id="PF26618"/>
    </source>
</evidence>
<dbReference type="OrthoDB" id="5498961at2"/>
<dbReference type="InterPro" id="IPR058509">
    <property type="entry name" value="DUF8196"/>
</dbReference>
<accession>A0A1M6FYQ0</accession>
<dbReference type="PANTHER" id="PTHR38753">
    <property type="entry name" value="SLR1441 PROTEIN"/>
    <property type="match status" value="1"/>
</dbReference>
<dbReference type="Proteomes" id="UP000184529">
    <property type="component" value="Unassembled WGS sequence"/>
</dbReference>
<reference evidence="4" key="1">
    <citation type="submission" date="2016-11" db="EMBL/GenBank/DDBJ databases">
        <authorList>
            <person name="Varghese N."/>
            <person name="Submissions S."/>
        </authorList>
    </citation>
    <scope>NUCLEOTIDE SEQUENCE [LARGE SCALE GENOMIC DNA]</scope>
    <source>
        <strain evidence="4">DSM 16057</strain>
    </source>
</reference>
<evidence type="ECO:0000256" key="1">
    <source>
        <dbReference type="SAM" id="Coils"/>
    </source>
</evidence>
<organism evidence="3 4">
    <name type="scientific">Desulfofundulus thermosubterraneus DSM 16057</name>
    <dbReference type="NCBI Taxonomy" id="1121432"/>
    <lineage>
        <taxon>Bacteria</taxon>
        <taxon>Bacillati</taxon>
        <taxon>Bacillota</taxon>
        <taxon>Clostridia</taxon>
        <taxon>Eubacteriales</taxon>
        <taxon>Peptococcaceae</taxon>
        <taxon>Desulfofundulus</taxon>
    </lineage>
</organism>
<name>A0A1M6FYQ0_9FIRM</name>
<gene>
    <name evidence="3" type="ORF">SAMN02745219_01599</name>
</gene>
<protein>
    <recommendedName>
        <fullName evidence="2">DUF8196 domain-containing protein</fullName>
    </recommendedName>
</protein>
<feature type="coiled-coil region" evidence="1">
    <location>
        <begin position="53"/>
        <end position="108"/>
    </location>
</feature>
<dbReference type="STRING" id="1121432.SAMN02745219_01599"/>
<evidence type="ECO:0000313" key="3">
    <source>
        <dbReference type="EMBL" id="SHJ02800.1"/>
    </source>
</evidence>
<dbReference type="PANTHER" id="PTHR38753:SF1">
    <property type="entry name" value="SLR1441 PROTEIN"/>
    <property type="match status" value="1"/>
</dbReference>
<dbReference type="RefSeq" id="WP_072868659.1">
    <property type="nucleotide sequence ID" value="NZ_FQZM01000017.1"/>
</dbReference>
<sequence length="247" mass="28299">MNETHERRDIKQRFYTYFDRNQASVLADMYEILRLQLSDVVRARDFNELKEIVRELGEAQKRTEARVDKLAEKVEELAEAQKRTEAKVEELAEAQKKTEQSVKALAEEMRGLCRITANLRTEQNGLAKSMAYALENEAYQKLPAYLKQLGIAVTEKFVRKYIGEEEINFFGRGTQNGENIIIVGETELKFTSAGKKLGQLKRKVAAVAREYPGTKIIKLLVTHFAKPQAIEKARAEGVIVIQSFEWL</sequence>
<dbReference type="AlphaFoldDB" id="A0A1M6FYQ0"/>
<evidence type="ECO:0000313" key="4">
    <source>
        <dbReference type="Proteomes" id="UP000184529"/>
    </source>
</evidence>
<dbReference type="EMBL" id="FQZM01000017">
    <property type="protein sequence ID" value="SHJ02800.1"/>
    <property type="molecule type" value="Genomic_DNA"/>
</dbReference>
<keyword evidence="4" id="KW-1185">Reference proteome</keyword>
<proteinExistence type="predicted"/>
<dbReference type="Pfam" id="PF26618">
    <property type="entry name" value="DUF8196"/>
    <property type="match status" value="1"/>
</dbReference>